<dbReference type="SMART" id="SM00369">
    <property type="entry name" value="LRR_TYP"/>
    <property type="match status" value="4"/>
</dbReference>
<dbReference type="PANTHER" id="PTHR48057">
    <property type="entry name" value="LEUCINE-RICH REPEAT SERINE/THREONINE-PROTEIN KINASE 1"/>
    <property type="match status" value="1"/>
</dbReference>
<dbReference type="InterPro" id="IPR025875">
    <property type="entry name" value="Leu-rich_rpt_4"/>
</dbReference>
<sequence>MIEWCLPQLRGWIEDGCDIEIAKSIIKLDIALMGLTKIPTEIGQLVNLKYFRCANNEITKIPKEIGQLVNLKYLNCTSNQITEIPKEICQLVNLETFYCNHNKITKIPTEIGQLSNLRDFECTNNQIIEIPKEICKLIYLLEFDCSVNKIIKIPKEISHLANLYYFNCEHNKIIEIPKEIGQLTNLVNFYCSDNQITEIPKEIEQLRNLETLVISNNQITEIPIEIINCRNLNEFYYSNNTIEYIPPQVRRWFNRHKYVQKIYNDEQSVHNHNIQQCISNSINYITKFKPILNIESLKTHIINNNLLEELTKQLLFEYCEDVTVHSVLNITFAELLISVYDFILKHKHKDEIFSVLNKEITDSLCKCFTGRITRLINSLNGFDDNIVINISDAEQIGNIFIMVKQKLELEEKYSDDLFKEIVTKELQERNYDESTIKEWIGNM</sequence>
<protein>
    <submittedName>
        <fullName evidence="4">Leucine rich repeat protein</fullName>
    </submittedName>
</protein>
<reference evidence="4" key="1">
    <citation type="journal article" date="2017" name="Elife">
        <title>The kinetoplastid-infecting Bodo saltans virus (BsV), a window into the most abundant giant viruses in the sea.</title>
        <authorList>
            <person name="Deeg C.M."/>
            <person name="Chow C.-E.T."/>
            <person name="Suttle C.A."/>
        </authorList>
    </citation>
    <scope>NUCLEOTIDE SEQUENCE</scope>
    <source>
        <strain evidence="4">NG1</strain>
    </source>
</reference>
<keyword evidence="5" id="KW-1185">Reference proteome</keyword>
<gene>
    <name evidence="4" type="ORF">BMW23_0623</name>
</gene>
<accession>A0A2H4UUY3</accession>
<dbReference type="PROSITE" id="PS51450">
    <property type="entry name" value="LRR"/>
    <property type="match status" value="2"/>
</dbReference>
<dbReference type="InterPro" id="IPR055414">
    <property type="entry name" value="LRR_R13L4/SHOC2-like"/>
</dbReference>
<organism evidence="4">
    <name type="scientific">Bodo saltans virus</name>
    <dbReference type="NCBI Taxonomy" id="2024608"/>
    <lineage>
        <taxon>Viruses</taxon>
        <taxon>Varidnaviria</taxon>
        <taxon>Bamfordvirae</taxon>
        <taxon>Nucleocytoviricota</taxon>
        <taxon>Megaviricetes</taxon>
        <taxon>Imitervirales</taxon>
        <taxon>Mimiviridae</taxon>
        <taxon>Klosneuvirinae</taxon>
        <taxon>Theiavirus</taxon>
        <taxon>Theiavirus salishense</taxon>
    </lineage>
</organism>
<dbReference type="Pfam" id="PF12799">
    <property type="entry name" value="LRR_4"/>
    <property type="match status" value="1"/>
</dbReference>
<dbReference type="InterPro" id="IPR001611">
    <property type="entry name" value="Leu-rich_rpt"/>
</dbReference>
<dbReference type="PANTHER" id="PTHR48057:SF7">
    <property type="entry name" value="LEUCINE-RICH REPEAT SERINE_THREONINE-PROTEIN KINASE 1"/>
    <property type="match status" value="1"/>
</dbReference>
<dbReference type="Proteomes" id="UP000240325">
    <property type="component" value="Segment"/>
</dbReference>
<evidence type="ECO:0000256" key="1">
    <source>
        <dbReference type="ARBA" id="ARBA00022614"/>
    </source>
</evidence>
<keyword evidence="2" id="KW-0677">Repeat</keyword>
<dbReference type="InterPro" id="IPR003591">
    <property type="entry name" value="Leu-rich_rpt_typical-subtyp"/>
</dbReference>
<feature type="domain" description="Disease resistance R13L4/SHOC-2-like LRR" evidence="3">
    <location>
        <begin position="41"/>
        <end position="143"/>
    </location>
</feature>
<keyword evidence="1" id="KW-0433">Leucine-rich repeat</keyword>
<dbReference type="InterPro" id="IPR052595">
    <property type="entry name" value="LRRC69/RLP"/>
</dbReference>
<dbReference type="Pfam" id="PF23598">
    <property type="entry name" value="LRR_14"/>
    <property type="match status" value="1"/>
</dbReference>
<name>A0A2H4UUY3_9VIRU</name>
<proteinExistence type="predicted"/>
<evidence type="ECO:0000313" key="4">
    <source>
        <dbReference type="EMBL" id="ATZ80669.1"/>
    </source>
</evidence>
<dbReference type="InterPro" id="IPR032675">
    <property type="entry name" value="LRR_dom_sf"/>
</dbReference>
<evidence type="ECO:0000256" key="2">
    <source>
        <dbReference type="ARBA" id="ARBA00022737"/>
    </source>
</evidence>
<evidence type="ECO:0000313" key="5">
    <source>
        <dbReference type="Proteomes" id="UP000240325"/>
    </source>
</evidence>
<dbReference type="SUPFAM" id="SSF52058">
    <property type="entry name" value="L domain-like"/>
    <property type="match status" value="1"/>
</dbReference>
<dbReference type="EMBL" id="MF782455">
    <property type="protein sequence ID" value="ATZ80669.1"/>
    <property type="molecule type" value="Genomic_DNA"/>
</dbReference>
<evidence type="ECO:0000259" key="3">
    <source>
        <dbReference type="Pfam" id="PF23598"/>
    </source>
</evidence>
<dbReference type="Gene3D" id="3.80.10.10">
    <property type="entry name" value="Ribonuclease Inhibitor"/>
    <property type="match status" value="2"/>
</dbReference>